<keyword evidence="2" id="KW-0819">tRNA processing</keyword>
<dbReference type="PANTHER" id="PTHR28518:SF1">
    <property type="entry name" value="TRNA-SPLICING ENDONUCLEASE SUBUNIT SEN15"/>
    <property type="match status" value="1"/>
</dbReference>
<dbReference type="EMBL" id="NCSJ02000228">
    <property type="protein sequence ID" value="RFU27006.1"/>
    <property type="molecule type" value="Genomic_DNA"/>
</dbReference>
<feature type="non-terminal residue" evidence="4">
    <location>
        <position position="1"/>
    </location>
</feature>
<proteinExistence type="inferred from homology"/>
<reference evidence="4 5" key="1">
    <citation type="submission" date="2018-05" db="EMBL/GenBank/DDBJ databases">
        <title>Draft genome sequence of Scytalidium lignicola DSM 105466, a ubiquitous saprotrophic fungus.</title>
        <authorList>
            <person name="Buettner E."/>
            <person name="Gebauer A.M."/>
            <person name="Hofrichter M."/>
            <person name="Liers C."/>
            <person name="Kellner H."/>
        </authorList>
    </citation>
    <scope>NUCLEOTIDE SEQUENCE [LARGE SCALE GENOMIC DNA]</scope>
    <source>
        <strain evidence="4 5">DSM 105466</strain>
    </source>
</reference>
<sequence length="187" mass="21173">MVMAELPPSSTLADTLNSSKTILQNAAHPPYLHHVALCVLHNLKFQHDWTSLSLHTHSTRTNSPLPRPLLSGIPPRRAYIHPDEQVEILKVEHETGQPVKQYPEREWVLPTHLEERGSLAEFANVFDAIETVPPATDDEPDIPDPVTVGQQWQGKNRQKRLLLATVHDDSTVVYYIMHDGIVKPRQN</sequence>
<comment type="similarity">
    <text evidence="1">Belongs to the SEN15 family.</text>
</comment>
<comment type="caution">
    <text evidence="4">The sequence shown here is derived from an EMBL/GenBank/DDBJ whole genome shotgun (WGS) entry which is preliminary data.</text>
</comment>
<dbReference type="STRING" id="5539.A0A3E2H0S2"/>
<dbReference type="InterPro" id="IPR018593">
    <property type="entry name" value="tRNA-endonuc_su_Sen15"/>
</dbReference>
<dbReference type="OMA" id="HPDDQIA"/>
<dbReference type="Gene3D" id="3.40.1350.10">
    <property type="match status" value="1"/>
</dbReference>
<dbReference type="FunFam" id="3.40.1350.10:FF:000012">
    <property type="entry name" value="Probable tRNA-splicing endonuclease subunit sen-15"/>
    <property type="match status" value="1"/>
</dbReference>
<organism evidence="4 5">
    <name type="scientific">Scytalidium lignicola</name>
    <name type="common">Hyphomycete</name>
    <dbReference type="NCBI Taxonomy" id="5539"/>
    <lineage>
        <taxon>Eukaryota</taxon>
        <taxon>Fungi</taxon>
        <taxon>Dikarya</taxon>
        <taxon>Ascomycota</taxon>
        <taxon>Pezizomycotina</taxon>
        <taxon>Leotiomycetes</taxon>
        <taxon>Leotiomycetes incertae sedis</taxon>
        <taxon>Scytalidium</taxon>
    </lineage>
</organism>
<dbReference type="PANTHER" id="PTHR28518">
    <property type="entry name" value="TRNA-SPLICING ENDONUCLEASE SUBUNIT SEN15"/>
    <property type="match status" value="1"/>
</dbReference>
<dbReference type="GO" id="GO:0000213">
    <property type="term" value="F:tRNA-intron lyase activity"/>
    <property type="evidence" value="ECO:0007669"/>
    <property type="project" value="TreeGrafter"/>
</dbReference>
<feature type="domain" description="tRNA-splicing endonuclease subunit Sen15" evidence="3">
    <location>
        <begin position="39"/>
        <end position="187"/>
    </location>
</feature>
<dbReference type="GO" id="GO:0000214">
    <property type="term" value="C:tRNA-intron endonuclease complex"/>
    <property type="evidence" value="ECO:0007669"/>
    <property type="project" value="InterPro"/>
</dbReference>
<name>A0A3E2H0S2_SCYLI</name>
<dbReference type="Pfam" id="PF09631">
    <property type="entry name" value="Sen15"/>
    <property type="match status" value="1"/>
</dbReference>
<dbReference type="GO" id="GO:0003676">
    <property type="term" value="F:nucleic acid binding"/>
    <property type="evidence" value="ECO:0007669"/>
    <property type="project" value="InterPro"/>
</dbReference>
<gene>
    <name evidence="4" type="ORF">B7463_g9328</name>
</gene>
<dbReference type="SUPFAM" id="SSF53032">
    <property type="entry name" value="tRNA-intron endonuclease catalytic domain-like"/>
    <property type="match status" value="1"/>
</dbReference>
<feature type="non-terminal residue" evidence="4">
    <location>
        <position position="187"/>
    </location>
</feature>
<dbReference type="InterPro" id="IPR011856">
    <property type="entry name" value="tRNA_endonuc-like_dom_sf"/>
</dbReference>
<evidence type="ECO:0000256" key="1">
    <source>
        <dbReference type="ARBA" id="ARBA00006091"/>
    </source>
</evidence>
<accession>A0A3E2H0S2</accession>
<keyword evidence="5" id="KW-1185">Reference proteome</keyword>
<dbReference type="GO" id="GO:0000379">
    <property type="term" value="P:tRNA-type intron splice site recognition and cleavage"/>
    <property type="evidence" value="ECO:0007669"/>
    <property type="project" value="InterPro"/>
</dbReference>
<evidence type="ECO:0000256" key="2">
    <source>
        <dbReference type="ARBA" id="ARBA00022694"/>
    </source>
</evidence>
<dbReference type="InterPro" id="IPR042777">
    <property type="entry name" value="Sen15_fungi"/>
</dbReference>
<dbReference type="InterPro" id="IPR036167">
    <property type="entry name" value="tRNA_intron_Endo_cat-like_sf"/>
</dbReference>
<dbReference type="Proteomes" id="UP000258309">
    <property type="component" value="Unassembled WGS sequence"/>
</dbReference>
<protein>
    <recommendedName>
        <fullName evidence="3">tRNA-splicing endonuclease subunit Sen15 domain-containing protein</fullName>
    </recommendedName>
</protein>
<evidence type="ECO:0000313" key="5">
    <source>
        <dbReference type="Proteomes" id="UP000258309"/>
    </source>
</evidence>
<dbReference type="OrthoDB" id="10002170at2759"/>
<evidence type="ECO:0000259" key="3">
    <source>
        <dbReference type="Pfam" id="PF09631"/>
    </source>
</evidence>
<evidence type="ECO:0000313" key="4">
    <source>
        <dbReference type="EMBL" id="RFU27006.1"/>
    </source>
</evidence>
<dbReference type="AlphaFoldDB" id="A0A3E2H0S2"/>